<evidence type="ECO:0000259" key="8">
    <source>
        <dbReference type="PROSITE" id="PS50151"/>
    </source>
</evidence>
<dbReference type="Proteomes" id="UP000607645">
    <property type="component" value="Unassembled WGS sequence"/>
</dbReference>
<dbReference type="InterPro" id="IPR038476">
    <property type="entry name" value="UvrC_RNase_H_dom_sf"/>
</dbReference>
<dbReference type="HAMAP" id="MF_00203">
    <property type="entry name" value="UvrC"/>
    <property type="match status" value="1"/>
</dbReference>
<evidence type="ECO:0000256" key="4">
    <source>
        <dbReference type="ARBA" id="ARBA00022881"/>
    </source>
</evidence>
<organism evidence="11 12">
    <name type="scientific">Lawsonibacter faecis</name>
    <dbReference type="NCBI Taxonomy" id="2763052"/>
    <lineage>
        <taxon>Bacteria</taxon>
        <taxon>Bacillati</taxon>
        <taxon>Bacillota</taxon>
        <taxon>Clostridia</taxon>
        <taxon>Eubacteriales</taxon>
        <taxon>Oscillospiraceae</taxon>
        <taxon>Lawsonibacter</taxon>
    </lineage>
</organism>
<keyword evidence="3 7" id="KW-0228">DNA excision</keyword>
<dbReference type="InterPro" id="IPR010994">
    <property type="entry name" value="RuvA_2-like"/>
</dbReference>
<dbReference type="Gene3D" id="3.30.420.340">
    <property type="entry name" value="UvrC, RNAse H endonuclease domain"/>
    <property type="match status" value="1"/>
</dbReference>
<dbReference type="SUPFAM" id="SSF46600">
    <property type="entry name" value="C-terminal UvrC-binding domain of UvrB"/>
    <property type="match status" value="1"/>
</dbReference>
<dbReference type="Gene3D" id="1.10.150.20">
    <property type="entry name" value="5' to 3' exonuclease, C-terminal subdomain"/>
    <property type="match status" value="1"/>
</dbReference>
<dbReference type="InterPro" id="IPR047296">
    <property type="entry name" value="GIY-YIG_UvrC_Cho"/>
</dbReference>
<dbReference type="Pfam" id="PF22920">
    <property type="entry name" value="UvrC_RNaseH"/>
    <property type="match status" value="1"/>
</dbReference>
<dbReference type="InterPro" id="IPR000305">
    <property type="entry name" value="GIY-YIG_endonuc"/>
</dbReference>
<comment type="subcellular location">
    <subcellularLocation>
        <location evidence="7">Cytoplasm</location>
    </subcellularLocation>
</comment>
<dbReference type="PROSITE" id="PS50151">
    <property type="entry name" value="UVR"/>
    <property type="match status" value="1"/>
</dbReference>
<dbReference type="CDD" id="cd10434">
    <property type="entry name" value="GIY-YIG_UvrC_Cho"/>
    <property type="match status" value="1"/>
</dbReference>
<evidence type="ECO:0000256" key="7">
    <source>
        <dbReference type="HAMAP-Rule" id="MF_00203"/>
    </source>
</evidence>
<dbReference type="PROSITE" id="PS50165">
    <property type="entry name" value="UVRC"/>
    <property type="match status" value="1"/>
</dbReference>
<evidence type="ECO:0000313" key="12">
    <source>
        <dbReference type="Proteomes" id="UP000607645"/>
    </source>
</evidence>
<dbReference type="AlphaFoldDB" id="A0A8J6MGP6"/>
<sequence length="608" mass="69604">MTFDELKEKAHALPLKPGVYIMQDKQNTVIYVGKAKALKNRVSQYFADLASHTEKTRAMVSQIDHFDVIVADSEFEALVLESSLIKRHQPHYNILLKDDKGYPYIRLTVNEDYPRFSLANRVAEDGARYFGPYGSRGSTQGIIDALRVALKLPSCSRKFPRDVGRERPCLNYHMGQCDGYCRPGMPQERYREAIDQAVRLLEGKFQEVGEELEAEMARAAEELRFEKAAELRDRYRAIELLGKRQKVMAGSLSDTDVVGFHRGTAKSCFVVLHYVDGELAAKDWDLMETPMEEERSDVVSALVREYYGGRGNLPRQILLPCEIDDEVPLTRMLSESAGRRVNIVTPQRGAKVDLIRLANKNAAEEVERWTTKEERTSKLLELLARMLNLEKPPMRMESYDISNQGSDDIVASMVVYQNARPLKRDYRRFKLKDMDAPDDYASMEQVLTRRFRRYLDGDEKFKDLPDLLLIDGGVNHANVAVRVLEELNLRIPVFGMVKDDRHRTRALVTPDGREIGIQANQAIFSLIGQIQEETHRFAIEFHRQQQNQRVKGSVLDKISGVGDKRRADLLKHFKSVKNIKAAPLTELEEVVDKRTARAVYAYFSENKT</sequence>
<dbReference type="NCBIfam" id="TIGR00194">
    <property type="entry name" value="uvrC"/>
    <property type="match status" value="1"/>
</dbReference>
<feature type="domain" description="UVR" evidence="8">
    <location>
        <begin position="206"/>
        <end position="241"/>
    </location>
</feature>
<evidence type="ECO:0000313" key="11">
    <source>
        <dbReference type="EMBL" id="MBC5737178.1"/>
    </source>
</evidence>
<dbReference type="Gene3D" id="3.40.1440.10">
    <property type="entry name" value="GIY-YIG endonuclease"/>
    <property type="match status" value="1"/>
</dbReference>
<keyword evidence="2 7" id="KW-0227">DNA damage</keyword>
<dbReference type="InterPro" id="IPR004791">
    <property type="entry name" value="UvrC"/>
</dbReference>
<dbReference type="SUPFAM" id="SSF47781">
    <property type="entry name" value="RuvA domain 2-like"/>
    <property type="match status" value="1"/>
</dbReference>
<dbReference type="InterPro" id="IPR035901">
    <property type="entry name" value="GIY-YIG_endonuc_sf"/>
</dbReference>
<dbReference type="SMART" id="SM00465">
    <property type="entry name" value="GIYc"/>
    <property type="match status" value="1"/>
</dbReference>
<dbReference type="InterPro" id="IPR001943">
    <property type="entry name" value="UVR_dom"/>
</dbReference>
<keyword evidence="6 7" id="KW-0742">SOS response</keyword>
<dbReference type="GO" id="GO:0009432">
    <property type="term" value="P:SOS response"/>
    <property type="evidence" value="ECO:0007669"/>
    <property type="project" value="UniProtKB-UniRule"/>
</dbReference>
<comment type="subunit">
    <text evidence="7">Interacts with UvrB in an incision complex.</text>
</comment>
<comment type="caution">
    <text evidence="11">The sequence shown here is derived from an EMBL/GenBank/DDBJ whole genome shotgun (WGS) entry which is preliminary data.</text>
</comment>
<name>A0A8J6MGP6_9FIRM</name>
<dbReference type="InterPro" id="IPR001162">
    <property type="entry name" value="UvrC_RNase_H_dom"/>
</dbReference>
<evidence type="ECO:0000256" key="5">
    <source>
        <dbReference type="ARBA" id="ARBA00023204"/>
    </source>
</evidence>
<feature type="domain" description="UvrC family homology region profile" evidence="10">
    <location>
        <begin position="257"/>
        <end position="484"/>
    </location>
</feature>
<dbReference type="SUPFAM" id="SSF82771">
    <property type="entry name" value="GIY-YIG endonuclease"/>
    <property type="match status" value="1"/>
</dbReference>
<evidence type="ECO:0000256" key="2">
    <source>
        <dbReference type="ARBA" id="ARBA00022763"/>
    </source>
</evidence>
<dbReference type="Pfam" id="PF08459">
    <property type="entry name" value="UvrC_RNaseH_dom"/>
    <property type="match status" value="1"/>
</dbReference>
<dbReference type="PANTHER" id="PTHR30562:SF1">
    <property type="entry name" value="UVRABC SYSTEM PROTEIN C"/>
    <property type="match status" value="1"/>
</dbReference>
<reference evidence="11" key="1">
    <citation type="submission" date="2020-08" db="EMBL/GenBank/DDBJ databases">
        <title>Genome public.</title>
        <authorList>
            <person name="Liu C."/>
            <person name="Sun Q."/>
        </authorList>
    </citation>
    <scope>NUCLEOTIDE SEQUENCE</scope>
    <source>
        <strain evidence="11">NSJ-52</strain>
    </source>
</reference>
<evidence type="ECO:0000256" key="3">
    <source>
        <dbReference type="ARBA" id="ARBA00022769"/>
    </source>
</evidence>
<comment type="function">
    <text evidence="7">The UvrABC repair system catalyzes the recognition and processing of DNA lesions. UvrC both incises the 5' and 3' sides of the lesion. The N-terminal half is responsible for the 3' incision and the C-terminal half is responsible for the 5' incision.</text>
</comment>
<dbReference type="GO" id="GO:0003677">
    <property type="term" value="F:DNA binding"/>
    <property type="evidence" value="ECO:0007669"/>
    <property type="project" value="UniProtKB-UniRule"/>
</dbReference>
<dbReference type="GO" id="GO:0006289">
    <property type="term" value="P:nucleotide-excision repair"/>
    <property type="evidence" value="ECO:0007669"/>
    <property type="project" value="UniProtKB-UniRule"/>
</dbReference>
<dbReference type="PANTHER" id="PTHR30562">
    <property type="entry name" value="UVRC/OXIDOREDUCTASE"/>
    <property type="match status" value="1"/>
</dbReference>
<evidence type="ECO:0000256" key="1">
    <source>
        <dbReference type="ARBA" id="ARBA00022490"/>
    </source>
</evidence>
<dbReference type="InterPro" id="IPR036876">
    <property type="entry name" value="UVR_dom_sf"/>
</dbReference>
<dbReference type="GO" id="GO:0005737">
    <property type="term" value="C:cytoplasm"/>
    <property type="evidence" value="ECO:0007669"/>
    <property type="project" value="UniProtKB-SubCell"/>
</dbReference>
<keyword evidence="4 7" id="KW-0267">Excision nuclease</keyword>
<proteinExistence type="inferred from homology"/>
<protein>
    <recommendedName>
        <fullName evidence="7">UvrABC system protein C</fullName>
        <shortName evidence="7">Protein UvrC</shortName>
    </recommendedName>
    <alternativeName>
        <fullName evidence="7">Excinuclease ABC subunit C</fullName>
    </alternativeName>
</protein>
<dbReference type="FunFam" id="3.40.1440.10:FF:000001">
    <property type="entry name" value="UvrABC system protein C"/>
    <property type="match status" value="1"/>
</dbReference>
<keyword evidence="12" id="KW-1185">Reference proteome</keyword>
<feature type="domain" description="GIY-YIG" evidence="9">
    <location>
        <begin position="15"/>
        <end position="94"/>
    </location>
</feature>
<keyword evidence="1 7" id="KW-0963">Cytoplasm</keyword>
<gene>
    <name evidence="7 11" type="primary">uvrC</name>
    <name evidence="11" type="ORF">H8S62_09165</name>
</gene>
<dbReference type="Pfam" id="PF02151">
    <property type="entry name" value="UVR"/>
    <property type="match status" value="1"/>
</dbReference>
<evidence type="ECO:0000259" key="9">
    <source>
        <dbReference type="PROSITE" id="PS50164"/>
    </source>
</evidence>
<accession>A0A8J6MGP6</accession>
<dbReference type="InterPro" id="IPR050066">
    <property type="entry name" value="UvrABC_protein_C"/>
</dbReference>
<dbReference type="PROSITE" id="PS50164">
    <property type="entry name" value="GIY_YIG"/>
    <property type="match status" value="1"/>
</dbReference>
<keyword evidence="5 7" id="KW-0234">DNA repair</keyword>
<dbReference type="Gene3D" id="4.10.860.10">
    <property type="entry name" value="UVR domain"/>
    <property type="match status" value="1"/>
</dbReference>
<evidence type="ECO:0000259" key="10">
    <source>
        <dbReference type="PROSITE" id="PS50165"/>
    </source>
</evidence>
<dbReference type="GO" id="GO:0009381">
    <property type="term" value="F:excinuclease ABC activity"/>
    <property type="evidence" value="ECO:0007669"/>
    <property type="project" value="UniProtKB-UniRule"/>
</dbReference>
<comment type="similarity">
    <text evidence="7">Belongs to the UvrC family.</text>
</comment>
<evidence type="ECO:0000256" key="6">
    <source>
        <dbReference type="ARBA" id="ARBA00023236"/>
    </source>
</evidence>
<dbReference type="GO" id="GO:0009380">
    <property type="term" value="C:excinuclease repair complex"/>
    <property type="evidence" value="ECO:0007669"/>
    <property type="project" value="InterPro"/>
</dbReference>
<dbReference type="Pfam" id="PF01541">
    <property type="entry name" value="GIY-YIG"/>
    <property type="match status" value="1"/>
</dbReference>
<dbReference type="EMBL" id="JACOPQ010000006">
    <property type="protein sequence ID" value="MBC5737178.1"/>
    <property type="molecule type" value="Genomic_DNA"/>
</dbReference>